<keyword evidence="1 10" id="KW-0963">Cytoplasm</keyword>
<dbReference type="PROSITE" id="PS51721">
    <property type="entry name" value="G_CP"/>
    <property type="match status" value="1"/>
</dbReference>
<feature type="binding site" evidence="10">
    <location>
        <position position="276"/>
    </location>
    <ligand>
        <name>Zn(2+)</name>
        <dbReference type="ChEBI" id="CHEBI:29105"/>
    </ligand>
</feature>
<comment type="similarity">
    <text evidence="10">Belongs to the TRAFAC class YlqF/YawG GTPase family. RsgA subfamily.</text>
</comment>
<feature type="domain" description="CP-type G" evidence="12">
    <location>
        <begin position="83"/>
        <end position="240"/>
    </location>
</feature>
<evidence type="ECO:0000256" key="8">
    <source>
        <dbReference type="ARBA" id="ARBA00022884"/>
    </source>
</evidence>
<keyword evidence="6 10" id="KW-0378">Hydrolase</keyword>
<accession>A0ABM8AQ48</accession>
<name>A0ABM8AQ48_9BACT</name>
<evidence type="ECO:0000256" key="7">
    <source>
        <dbReference type="ARBA" id="ARBA00022833"/>
    </source>
</evidence>
<feature type="binding site" evidence="10">
    <location>
        <begin position="130"/>
        <end position="133"/>
    </location>
    <ligand>
        <name>GTP</name>
        <dbReference type="ChEBI" id="CHEBI:37565"/>
    </ligand>
</feature>
<keyword evidence="7 10" id="KW-0862">Zinc</keyword>
<feature type="domain" description="EngC GTPase" evidence="11">
    <location>
        <begin position="91"/>
        <end position="238"/>
    </location>
</feature>
<sequence>MNRSQDRIGRVVSVLRNRFLVTDGRDEWLCAPAGKLLHSPHRDYPVTGDWVLVDDTVVTRVIPRRNLLSRGESGSRGNLSKAVKREQAIAANLDTVFIVCGLDRDYNARRLERYMTLVHNCGLSPVVVLTKADLHEDPVPFRLEIESIAFGVPVVLTSMLDDRGKDELESRLGEGQTVAMIGSSGAGKSTLANMLYGSAIQAIGEVSGSVGKGRHTTTTRELIRMPQGGMLMDNPGIREIAFHENGHGVESTFEDIRELAGMCRFADCSHEQEPGCAVQQAVRDGELPQARLESYRKMKREMQYLADRRTKSANRIEKERRQGIALLIKDMNKRKK</sequence>
<keyword evidence="5 10" id="KW-0547">Nucleotide-binding</keyword>
<protein>
    <recommendedName>
        <fullName evidence="10">Small ribosomal subunit biogenesis GTPase RsgA</fullName>
        <ecNumber evidence="10">3.6.1.-</ecNumber>
    </recommendedName>
</protein>
<proteinExistence type="inferred from homology"/>
<comment type="subunit">
    <text evidence="10">Monomer. Associates with 30S ribosomal subunit, binds 16S rRNA.</text>
</comment>
<dbReference type="InterPro" id="IPR030378">
    <property type="entry name" value="G_CP_dom"/>
</dbReference>
<dbReference type="InterPro" id="IPR004881">
    <property type="entry name" value="Ribosome_biogen_GTPase_RsgA"/>
</dbReference>
<evidence type="ECO:0000313" key="13">
    <source>
        <dbReference type="EMBL" id="BDQ33522.1"/>
    </source>
</evidence>
<dbReference type="NCBIfam" id="TIGR00157">
    <property type="entry name" value="ribosome small subunit-dependent GTPase A"/>
    <property type="match status" value="1"/>
</dbReference>
<evidence type="ECO:0000256" key="4">
    <source>
        <dbReference type="ARBA" id="ARBA00022730"/>
    </source>
</evidence>
<dbReference type="InterPro" id="IPR010914">
    <property type="entry name" value="RsgA_GTPase_dom"/>
</dbReference>
<evidence type="ECO:0000256" key="3">
    <source>
        <dbReference type="ARBA" id="ARBA00022723"/>
    </source>
</evidence>
<keyword evidence="3 10" id="KW-0479">Metal-binding</keyword>
<comment type="function">
    <text evidence="10">One of several proteins that assist in the late maturation steps of the functional core of the 30S ribosomal subunit. Helps release RbfA from mature subunits. May play a role in the assembly of ribosomal proteins into the subunit. Circularly permuted GTPase that catalyzes slow GTP hydrolysis, GTPase activity is stimulated by the 30S ribosomal subunit.</text>
</comment>
<reference evidence="13" key="1">
    <citation type="submission" date="2022-08" db="EMBL/GenBank/DDBJ databases">
        <title>Genome Sequence of the sulphate-reducing bacterium, Pseudodesulfovibrio portus JCM14722.</title>
        <authorList>
            <person name="Kondo R."/>
            <person name="Kataoka T."/>
        </authorList>
    </citation>
    <scope>NUCLEOTIDE SEQUENCE</scope>
    <source>
        <strain evidence="13">JCM 14722</strain>
    </source>
</reference>
<evidence type="ECO:0000259" key="11">
    <source>
        <dbReference type="PROSITE" id="PS50936"/>
    </source>
</evidence>
<evidence type="ECO:0000256" key="10">
    <source>
        <dbReference type="HAMAP-Rule" id="MF_01820"/>
    </source>
</evidence>
<dbReference type="EMBL" id="AP026708">
    <property type="protein sequence ID" value="BDQ33522.1"/>
    <property type="molecule type" value="Genomic_DNA"/>
</dbReference>
<evidence type="ECO:0000256" key="1">
    <source>
        <dbReference type="ARBA" id="ARBA00022490"/>
    </source>
</evidence>
<keyword evidence="9 10" id="KW-0342">GTP-binding</keyword>
<feature type="binding site" evidence="10">
    <location>
        <position position="263"/>
    </location>
    <ligand>
        <name>Zn(2+)</name>
        <dbReference type="ChEBI" id="CHEBI:29105"/>
    </ligand>
</feature>
<keyword evidence="2 10" id="KW-0690">Ribosome biogenesis</keyword>
<comment type="subcellular location">
    <subcellularLocation>
        <location evidence="10">Cytoplasm</location>
    </subcellularLocation>
</comment>
<keyword evidence="8 10" id="KW-0694">RNA-binding</keyword>
<organism evidence="13 14">
    <name type="scientific">Pseudodesulfovibrio portus</name>
    <dbReference type="NCBI Taxonomy" id="231439"/>
    <lineage>
        <taxon>Bacteria</taxon>
        <taxon>Pseudomonadati</taxon>
        <taxon>Thermodesulfobacteriota</taxon>
        <taxon>Desulfovibrionia</taxon>
        <taxon>Desulfovibrionales</taxon>
        <taxon>Desulfovibrionaceae</taxon>
    </lineage>
</organism>
<feature type="binding site" evidence="10">
    <location>
        <begin position="182"/>
        <end position="190"/>
    </location>
    <ligand>
        <name>GTP</name>
        <dbReference type="ChEBI" id="CHEBI:37565"/>
    </ligand>
</feature>
<evidence type="ECO:0000256" key="6">
    <source>
        <dbReference type="ARBA" id="ARBA00022801"/>
    </source>
</evidence>
<dbReference type="Pfam" id="PF03193">
    <property type="entry name" value="RsgA_GTPase"/>
    <property type="match status" value="1"/>
</dbReference>
<evidence type="ECO:0000256" key="9">
    <source>
        <dbReference type="ARBA" id="ARBA00023134"/>
    </source>
</evidence>
<dbReference type="Gene3D" id="1.10.40.50">
    <property type="entry name" value="Probable gtpase engc, domain 3"/>
    <property type="match status" value="1"/>
</dbReference>
<feature type="binding site" evidence="10">
    <location>
        <position position="270"/>
    </location>
    <ligand>
        <name>Zn(2+)</name>
        <dbReference type="ChEBI" id="CHEBI:29105"/>
    </ligand>
</feature>
<gene>
    <name evidence="13" type="primary">yloQ</name>
    <name evidence="10" type="synonym">rsgA</name>
    <name evidence="13" type="ORF">JCM14722_10640</name>
</gene>
<evidence type="ECO:0000259" key="12">
    <source>
        <dbReference type="PROSITE" id="PS51721"/>
    </source>
</evidence>
<dbReference type="CDD" id="cd01854">
    <property type="entry name" value="YjeQ_EngC"/>
    <property type="match status" value="1"/>
</dbReference>
<keyword evidence="4 10" id="KW-0699">rRNA-binding</keyword>
<evidence type="ECO:0000256" key="5">
    <source>
        <dbReference type="ARBA" id="ARBA00022741"/>
    </source>
</evidence>
<dbReference type="PANTHER" id="PTHR32120:SF10">
    <property type="entry name" value="SMALL RIBOSOMAL SUBUNIT BIOGENESIS GTPASE RSGA"/>
    <property type="match status" value="1"/>
</dbReference>
<dbReference type="Gene3D" id="3.40.50.300">
    <property type="entry name" value="P-loop containing nucleotide triphosphate hydrolases"/>
    <property type="match status" value="1"/>
</dbReference>
<dbReference type="SUPFAM" id="SSF52540">
    <property type="entry name" value="P-loop containing nucleoside triphosphate hydrolases"/>
    <property type="match status" value="1"/>
</dbReference>
<evidence type="ECO:0000256" key="2">
    <source>
        <dbReference type="ARBA" id="ARBA00022517"/>
    </source>
</evidence>
<dbReference type="PROSITE" id="PS50936">
    <property type="entry name" value="ENGC_GTPASE"/>
    <property type="match status" value="1"/>
</dbReference>
<feature type="binding site" evidence="10">
    <location>
        <position position="268"/>
    </location>
    <ligand>
        <name>Zn(2+)</name>
        <dbReference type="ChEBI" id="CHEBI:29105"/>
    </ligand>
</feature>
<dbReference type="HAMAP" id="MF_01820">
    <property type="entry name" value="GTPase_RsgA"/>
    <property type="match status" value="1"/>
</dbReference>
<keyword evidence="14" id="KW-1185">Reference proteome</keyword>
<evidence type="ECO:0000313" key="14">
    <source>
        <dbReference type="Proteomes" id="UP001061361"/>
    </source>
</evidence>
<dbReference type="EC" id="3.6.1.-" evidence="10"/>
<dbReference type="PANTHER" id="PTHR32120">
    <property type="entry name" value="SMALL RIBOSOMAL SUBUNIT BIOGENESIS GTPASE RSGA"/>
    <property type="match status" value="1"/>
</dbReference>
<comment type="cofactor">
    <cofactor evidence="10">
        <name>Zn(2+)</name>
        <dbReference type="ChEBI" id="CHEBI:29105"/>
    </cofactor>
    <text evidence="10">Binds 1 zinc ion per subunit.</text>
</comment>
<dbReference type="Proteomes" id="UP001061361">
    <property type="component" value="Chromosome"/>
</dbReference>
<dbReference type="InterPro" id="IPR027417">
    <property type="entry name" value="P-loop_NTPase"/>
</dbReference>